<gene>
    <name evidence="2" type="ORF">F2P56_019159</name>
</gene>
<proteinExistence type="predicted"/>
<evidence type="ECO:0000313" key="2">
    <source>
        <dbReference type="EMBL" id="KAF5463229.1"/>
    </source>
</evidence>
<dbReference type="GO" id="GO:0004523">
    <property type="term" value="F:RNA-DNA hybrid ribonuclease activity"/>
    <property type="evidence" value="ECO:0007669"/>
    <property type="project" value="InterPro"/>
</dbReference>
<dbReference type="Proteomes" id="UP000619265">
    <property type="component" value="Unassembled WGS sequence"/>
</dbReference>
<reference evidence="2" key="1">
    <citation type="submission" date="2015-10" db="EMBL/GenBank/DDBJ databases">
        <authorList>
            <person name="Martinez-Garcia P.J."/>
            <person name="Crepeau M.W."/>
            <person name="Puiu D."/>
            <person name="Gonzalez-Ibeas D."/>
            <person name="Whalen J."/>
            <person name="Stevens K."/>
            <person name="Paul R."/>
            <person name="Butterfield T."/>
            <person name="Britton M."/>
            <person name="Reagan R."/>
            <person name="Chakraborty S."/>
            <person name="Walawage S.L."/>
            <person name="Vasquez-Gross H.A."/>
            <person name="Cardeno C."/>
            <person name="Famula R."/>
            <person name="Pratt K."/>
            <person name="Kuruganti S."/>
            <person name="Aradhya M.K."/>
            <person name="Leslie C.A."/>
            <person name="Dandekar A.M."/>
            <person name="Salzberg S.L."/>
            <person name="Wegrzyn J.L."/>
            <person name="Langley C.H."/>
            <person name="Neale D.B."/>
        </authorList>
    </citation>
    <scope>NUCLEOTIDE SEQUENCE</scope>
    <source>
        <tissue evidence="2">Leaves</tissue>
    </source>
</reference>
<dbReference type="PANTHER" id="PTHR47074">
    <property type="entry name" value="BNAC02G40300D PROTEIN"/>
    <property type="match status" value="1"/>
</dbReference>
<sequence length="102" mass="11266">MGVGVIIRDVEGEVLPALSMPRSNISFPGMAEVNALWRALQLSAELGIEHVIFEGDALEIKRPVNSKMRTGNGMARRWTTSKQSLQIDLFGRSNTLIGKETR</sequence>
<evidence type="ECO:0000313" key="3">
    <source>
        <dbReference type="Proteomes" id="UP000619265"/>
    </source>
</evidence>
<accession>A0A833XBA9</accession>
<dbReference type="AlphaFoldDB" id="A0A833XBA9"/>
<dbReference type="EMBL" id="LIHL02000008">
    <property type="protein sequence ID" value="KAF5463229.1"/>
    <property type="molecule type" value="Genomic_DNA"/>
</dbReference>
<evidence type="ECO:0000259" key="1">
    <source>
        <dbReference type="Pfam" id="PF13456"/>
    </source>
</evidence>
<dbReference type="InterPro" id="IPR052929">
    <property type="entry name" value="RNase_H-like_EbsB-rel"/>
</dbReference>
<dbReference type="Gramene" id="Jr08_19510_p1">
    <property type="protein sequence ID" value="cds.Jr08_19510_p1"/>
    <property type="gene ID" value="Jr08_19510"/>
</dbReference>
<feature type="domain" description="RNase H type-1" evidence="1">
    <location>
        <begin position="2"/>
        <end position="80"/>
    </location>
</feature>
<name>A0A833XBA9_JUGRE</name>
<organism evidence="2 3">
    <name type="scientific">Juglans regia</name>
    <name type="common">English walnut</name>
    <dbReference type="NCBI Taxonomy" id="51240"/>
    <lineage>
        <taxon>Eukaryota</taxon>
        <taxon>Viridiplantae</taxon>
        <taxon>Streptophyta</taxon>
        <taxon>Embryophyta</taxon>
        <taxon>Tracheophyta</taxon>
        <taxon>Spermatophyta</taxon>
        <taxon>Magnoliopsida</taxon>
        <taxon>eudicotyledons</taxon>
        <taxon>Gunneridae</taxon>
        <taxon>Pentapetalae</taxon>
        <taxon>rosids</taxon>
        <taxon>fabids</taxon>
        <taxon>Fagales</taxon>
        <taxon>Juglandaceae</taxon>
        <taxon>Juglans</taxon>
    </lineage>
</organism>
<dbReference type="GO" id="GO:0003676">
    <property type="term" value="F:nucleic acid binding"/>
    <property type="evidence" value="ECO:0007669"/>
    <property type="project" value="InterPro"/>
</dbReference>
<reference evidence="2" key="2">
    <citation type="submission" date="2020-03" db="EMBL/GenBank/DDBJ databases">
        <title>Walnut 2.0.</title>
        <authorList>
            <person name="Marrano A."/>
            <person name="Britton M."/>
            <person name="Zimin A.V."/>
            <person name="Zaini P.A."/>
            <person name="Workman R."/>
            <person name="Puiu D."/>
            <person name="Bianco L."/>
            <person name="Allen B.J."/>
            <person name="Troggio M."/>
            <person name="Leslie C.A."/>
            <person name="Timp W."/>
            <person name="Dendekar A."/>
            <person name="Salzberg S.L."/>
            <person name="Neale D.B."/>
        </authorList>
    </citation>
    <scope>NUCLEOTIDE SEQUENCE</scope>
    <source>
        <tissue evidence="2">Leaves</tissue>
    </source>
</reference>
<dbReference type="Gene3D" id="3.30.420.10">
    <property type="entry name" value="Ribonuclease H-like superfamily/Ribonuclease H"/>
    <property type="match status" value="1"/>
</dbReference>
<comment type="caution">
    <text evidence="2">The sequence shown here is derived from an EMBL/GenBank/DDBJ whole genome shotgun (WGS) entry which is preliminary data.</text>
</comment>
<dbReference type="Pfam" id="PF13456">
    <property type="entry name" value="RVT_3"/>
    <property type="match status" value="1"/>
</dbReference>
<dbReference type="PANTHER" id="PTHR47074:SF48">
    <property type="entry name" value="POLYNUCLEOTIDYL TRANSFERASE, RIBONUCLEASE H-LIKE SUPERFAMILY PROTEIN"/>
    <property type="match status" value="1"/>
</dbReference>
<protein>
    <recommendedName>
        <fullName evidence="1">RNase H type-1 domain-containing protein</fullName>
    </recommendedName>
</protein>
<dbReference type="InterPro" id="IPR036397">
    <property type="entry name" value="RNaseH_sf"/>
</dbReference>
<dbReference type="InterPro" id="IPR002156">
    <property type="entry name" value="RNaseH_domain"/>
</dbReference>